<accession>A0ACC7P412</accession>
<keyword evidence="2" id="KW-1185">Reference proteome</keyword>
<evidence type="ECO:0000313" key="2">
    <source>
        <dbReference type="Proteomes" id="UP001631969"/>
    </source>
</evidence>
<dbReference type="Proteomes" id="UP001631969">
    <property type="component" value="Unassembled WGS sequence"/>
</dbReference>
<name>A0ACC7P412_9BACL</name>
<organism evidence="1 2">
    <name type="scientific">Paenibacillus mesotrionivorans</name>
    <dbReference type="NCBI Taxonomy" id="3160968"/>
    <lineage>
        <taxon>Bacteria</taxon>
        <taxon>Bacillati</taxon>
        <taxon>Bacillota</taxon>
        <taxon>Bacilli</taxon>
        <taxon>Bacillales</taxon>
        <taxon>Paenibacillaceae</taxon>
        <taxon>Paenibacillus</taxon>
    </lineage>
</organism>
<proteinExistence type="predicted"/>
<keyword evidence="1" id="KW-0282">Flagellum</keyword>
<keyword evidence="1" id="KW-0969">Cilium</keyword>
<protein>
    <submittedName>
        <fullName evidence="1">Flagellar biosynthesis anti-sigma factor FlgM</fullName>
    </submittedName>
</protein>
<reference evidence="1" key="1">
    <citation type="submission" date="2024-12" db="EMBL/GenBank/DDBJ databases">
        <authorList>
            <person name="Wu N."/>
        </authorList>
    </citation>
    <scope>NUCLEOTIDE SEQUENCE</scope>
    <source>
        <strain evidence="1">P15</strain>
    </source>
</reference>
<sequence>MKINEPSRVGNVNPYRKTAAGSQASAASRASRKDEVQISTEAKELLGSVRNSEKLDELKKAVSTGTYHVDAKQVAEKLWPYLK</sequence>
<keyword evidence="1" id="KW-0966">Cell projection</keyword>
<dbReference type="EMBL" id="JBJURJ010000014">
    <property type="protein sequence ID" value="MFM9330676.1"/>
    <property type="molecule type" value="Genomic_DNA"/>
</dbReference>
<gene>
    <name evidence="1" type="primary">flgM</name>
    <name evidence="1" type="ORF">ACI1P1_20505</name>
</gene>
<comment type="caution">
    <text evidence="1">The sequence shown here is derived from an EMBL/GenBank/DDBJ whole genome shotgun (WGS) entry which is preliminary data.</text>
</comment>
<evidence type="ECO:0000313" key="1">
    <source>
        <dbReference type="EMBL" id="MFM9330676.1"/>
    </source>
</evidence>